<evidence type="ECO:0000259" key="3">
    <source>
        <dbReference type="Pfam" id="PF05175"/>
    </source>
</evidence>
<dbReference type="CDD" id="cd02440">
    <property type="entry name" value="AdoMet_MTases"/>
    <property type="match status" value="1"/>
</dbReference>
<protein>
    <submittedName>
        <fullName evidence="4">Methyltransferase domain-containing protein</fullName>
    </submittedName>
</protein>
<keyword evidence="5" id="KW-1185">Reference proteome</keyword>
<evidence type="ECO:0000256" key="1">
    <source>
        <dbReference type="ARBA" id="ARBA00022603"/>
    </source>
</evidence>
<dbReference type="PANTHER" id="PTHR47816">
    <property type="entry name" value="RIBOSOMAL RNA SMALL SUBUNIT METHYLTRANSFERASE C"/>
    <property type="match status" value="1"/>
</dbReference>
<dbReference type="OrthoDB" id="455741at2"/>
<accession>A0A4P6K4N7</accession>
<feature type="domain" description="Methyltransferase small" evidence="3">
    <location>
        <begin position="140"/>
        <end position="222"/>
    </location>
</feature>
<evidence type="ECO:0000256" key="2">
    <source>
        <dbReference type="ARBA" id="ARBA00022679"/>
    </source>
</evidence>
<dbReference type="GO" id="GO:0008757">
    <property type="term" value="F:S-adenosylmethionine-dependent methyltransferase activity"/>
    <property type="evidence" value="ECO:0007669"/>
    <property type="project" value="InterPro"/>
</dbReference>
<dbReference type="InterPro" id="IPR046977">
    <property type="entry name" value="RsmC/RlmG"/>
</dbReference>
<gene>
    <name evidence="4" type="ORF">EPA93_45805</name>
</gene>
<dbReference type="KEGG" id="kbs:EPA93_45805"/>
<dbReference type="PANTHER" id="PTHR47816:SF4">
    <property type="entry name" value="RIBOSOMAL RNA SMALL SUBUNIT METHYLTRANSFERASE C"/>
    <property type="match status" value="1"/>
</dbReference>
<dbReference type="InterPro" id="IPR007848">
    <property type="entry name" value="Small_mtfrase_dom"/>
</dbReference>
<dbReference type="AlphaFoldDB" id="A0A4P6K4N7"/>
<keyword evidence="2 4" id="KW-0808">Transferase</keyword>
<keyword evidence="1 4" id="KW-0489">Methyltransferase</keyword>
<evidence type="ECO:0000313" key="5">
    <source>
        <dbReference type="Proteomes" id="UP000290365"/>
    </source>
</evidence>
<dbReference type="InterPro" id="IPR029063">
    <property type="entry name" value="SAM-dependent_MTases_sf"/>
</dbReference>
<dbReference type="Pfam" id="PF05175">
    <property type="entry name" value="MTS"/>
    <property type="match status" value="1"/>
</dbReference>
<dbReference type="SUPFAM" id="SSF53335">
    <property type="entry name" value="S-adenosyl-L-methionine-dependent methyltransferases"/>
    <property type="match status" value="1"/>
</dbReference>
<dbReference type="SUPFAM" id="SSF46785">
    <property type="entry name" value="Winged helix' DNA-binding domain"/>
    <property type="match status" value="1"/>
</dbReference>
<sequence length="331" mass="37026">MSIKPIHPDELFNGYVGANVAYALQQIGLFSVLTPNSKLKPHEIAVRTGSDLPRLQALLKACQELGYISSHTDGSVSLSTMGEVLHGQLGYFTWSVGGYGDLLRNLGSLTRGKETWKPLRNEGMVALGADMNHHSFMEHILFEVLDHLSFHKIADFGCGNGGRLISFCQRYPHIKGVGIDISADAIKLAEDNVKQNNLEDRLEMICTNVLETIKTDRYKEVLAGVDLVSSFMMLHDLYNIPSVWPRLFDHLREAFPGVKHFLFADTVKMPSTEELSELPIFSVGYELLHSYMDVCLPTKAEYDAMFARAGLTIEICADFGTPYTYLYLLRV</sequence>
<dbReference type="Proteomes" id="UP000290365">
    <property type="component" value="Chromosome"/>
</dbReference>
<name>A0A4P6K4N7_KTERU</name>
<evidence type="ECO:0000313" key="4">
    <source>
        <dbReference type="EMBL" id="QBD82893.1"/>
    </source>
</evidence>
<dbReference type="InterPro" id="IPR036390">
    <property type="entry name" value="WH_DNA-bd_sf"/>
</dbReference>
<dbReference type="Gene3D" id="1.10.10.10">
    <property type="entry name" value="Winged helix-like DNA-binding domain superfamily/Winged helix DNA-binding domain"/>
    <property type="match status" value="1"/>
</dbReference>
<dbReference type="InterPro" id="IPR036388">
    <property type="entry name" value="WH-like_DNA-bd_sf"/>
</dbReference>
<dbReference type="RefSeq" id="WP_129893962.1">
    <property type="nucleotide sequence ID" value="NZ_CP035758.1"/>
</dbReference>
<reference evidence="4 5" key="1">
    <citation type="submission" date="2019-01" db="EMBL/GenBank/DDBJ databases">
        <title>Ktedonosporobacter rubrisoli SCAWS-G2.</title>
        <authorList>
            <person name="Huang Y."/>
            <person name="Yan B."/>
        </authorList>
    </citation>
    <scope>NUCLEOTIDE SEQUENCE [LARGE SCALE GENOMIC DNA]</scope>
    <source>
        <strain evidence="4 5">SCAWS-G2</strain>
    </source>
</reference>
<organism evidence="4 5">
    <name type="scientific">Ktedonosporobacter rubrisoli</name>
    <dbReference type="NCBI Taxonomy" id="2509675"/>
    <lineage>
        <taxon>Bacteria</taxon>
        <taxon>Bacillati</taxon>
        <taxon>Chloroflexota</taxon>
        <taxon>Ktedonobacteria</taxon>
        <taxon>Ktedonobacterales</taxon>
        <taxon>Ktedonosporobacteraceae</taxon>
        <taxon>Ktedonosporobacter</taxon>
    </lineage>
</organism>
<dbReference type="Gene3D" id="3.40.50.150">
    <property type="entry name" value="Vaccinia Virus protein VP39"/>
    <property type="match status" value="1"/>
</dbReference>
<dbReference type="GO" id="GO:0032259">
    <property type="term" value="P:methylation"/>
    <property type="evidence" value="ECO:0007669"/>
    <property type="project" value="UniProtKB-KW"/>
</dbReference>
<dbReference type="EMBL" id="CP035758">
    <property type="protein sequence ID" value="QBD82893.1"/>
    <property type="molecule type" value="Genomic_DNA"/>
</dbReference>
<proteinExistence type="predicted"/>